<dbReference type="PANTHER" id="PTHR21502:SF3">
    <property type="entry name" value="CILIUM ASSEMBLY PROTEIN DZIP1L"/>
    <property type="match status" value="1"/>
</dbReference>
<comment type="caution">
    <text evidence="4">The sequence shown here is derived from an EMBL/GenBank/DDBJ whole genome shotgun (WGS) entry which is preliminary data.</text>
</comment>
<gene>
    <name evidence="4" type="ORF">Agub_g3371</name>
</gene>
<dbReference type="InterPro" id="IPR032714">
    <property type="entry name" value="DZIP1_N"/>
</dbReference>
<dbReference type="InterPro" id="IPR051241">
    <property type="entry name" value="DZIP_RILPL"/>
</dbReference>
<dbReference type="AlphaFoldDB" id="A0AAD3DJ33"/>
<feature type="domain" description="Cilium assembly protein DZIP1 N-terminal" evidence="3">
    <location>
        <begin position="74"/>
        <end position="160"/>
    </location>
</feature>
<keyword evidence="5" id="KW-1185">Reference proteome</keyword>
<dbReference type="Pfam" id="PF13815">
    <property type="entry name" value="Dzip-like_N"/>
    <property type="match status" value="1"/>
</dbReference>
<evidence type="ECO:0000313" key="5">
    <source>
        <dbReference type="Proteomes" id="UP001054857"/>
    </source>
</evidence>
<accession>A0AAD3DJ33</accession>
<protein>
    <recommendedName>
        <fullName evidence="3">Cilium assembly protein DZIP1 N-terminal domain-containing protein</fullName>
    </recommendedName>
</protein>
<evidence type="ECO:0000256" key="1">
    <source>
        <dbReference type="ARBA" id="ARBA00023054"/>
    </source>
</evidence>
<dbReference type="GO" id="GO:0008270">
    <property type="term" value="F:zinc ion binding"/>
    <property type="evidence" value="ECO:0007669"/>
    <property type="project" value="UniProtKB-KW"/>
</dbReference>
<feature type="coiled-coil region" evidence="2">
    <location>
        <begin position="141"/>
        <end position="168"/>
    </location>
</feature>
<proteinExistence type="predicted"/>
<dbReference type="EMBL" id="BMAR01000003">
    <property type="protein sequence ID" value="GFR42463.1"/>
    <property type="molecule type" value="Genomic_DNA"/>
</dbReference>
<dbReference type="GO" id="GO:0005737">
    <property type="term" value="C:cytoplasm"/>
    <property type="evidence" value="ECO:0007669"/>
    <property type="project" value="UniProtKB-SubCell"/>
</dbReference>
<organism evidence="4 5">
    <name type="scientific">Astrephomene gubernaculifera</name>
    <dbReference type="NCBI Taxonomy" id="47775"/>
    <lineage>
        <taxon>Eukaryota</taxon>
        <taxon>Viridiplantae</taxon>
        <taxon>Chlorophyta</taxon>
        <taxon>core chlorophytes</taxon>
        <taxon>Chlorophyceae</taxon>
        <taxon>CS clade</taxon>
        <taxon>Chlamydomonadales</taxon>
        <taxon>Astrephomenaceae</taxon>
        <taxon>Astrephomene</taxon>
    </lineage>
</organism>
<name>A0AAD3DJ33_9CHLO</name>
<evidence type="ECO:0000259" key="3">
    <source>
        <dbReference type="Pfam" id="PF13815"/>
    </source>
</evidence>
<evidence type="ECO:0000256" key="2">
    <source>
        <dbReference type="SAM" id="Coils"/>
    </source>
</evidence>
<dbReference type="Proteomes" id="UP001054857">
    <property type="component" value="Unassembled WGS sequence"/>
</dbReference>
<evidence type="ECO:0000313" key="4">
    <source>
        <dbReference type="EMBL" id="GFR42463.1"/>
    </source>
</evidence>
<sequence length="303" mass="32131">MSTSSLIKTLAQQSEELTRDIDSFSDRAFELARLAKSLQERAARTCVDKSTQVETATVGAPTYHLERAKRLAPFSFTPCDRKLNWRKLRALNVERVVRDTDTRSLQELFGEVAFADLERESVYDMTEANLLKLVRVLQLLLQHQQWQLEQLQGQRQTAREEAAAAAGLLGLLPGLEMGGLDEGLTKLKGDFYQVADADMDAMFAQVRIEERTAARDTLSANVDQVKQALDLGSFGPAGSVGGAGGPPSAAAGGRTSQSALAAAASAAAAGSSRPAVVLPAATTAAAPGGRGFARLSAASQGLG</sequence>
<keyword evidence="1 2" id="KW-0175">Coiled coil</keyword>
<reference evidence="4 5" key="1">
    <citation type="journal article" date="2021" name="Sci. Rep.">
        <title>Genome sequencing of the multicellular alga Astrephomene provides insights into convergent evolution of germ-soma differentiation.</title>
        <authorList>
            <person name="Yamashita S."/>
            <person name="Yamamoto K."/>
            <person name="Matsuzaki R."/>
            <person name="Suzuki S."/>
            <person name="Yamaguchi H."/>
            <person name="Hirooka S."/>
            <person name="Minakuchi Y."/>
            <person name="Miyagishima S."/>
            <person name="Kawachi M."/>
            <person name="Toyoda A."/>
            <person name="Nozaki H."/>
        </authorList>
    </citation>
    <scope>NUCLEOTIDE SEQUENCE [LARGE SCALE GENOMIC DNA]</scope>
    <source>
        <strain evidence="4 5">NIES-4017</strain>
    </source>
</reference>
<dbReference type="PANTHER" id="PTHR21502">
    <property type="entry name" value="ZINC FINGER PROTEIN DZIP1"/>
    <property type="match status" value="1"/>
</dbReference>